<dbReference type="InterPro" id="IPR036514">
    <property type="entry name" value="SGNH_hydro_sf"/>
</dbReference>
<dbReference type="Gene3D" id="3.40.50.1110">
    <property type="entry name" value="SGNH hydrolase"/>
    <property type="match status" value="1"/>
</dbReference>
<accession>A0A7J0G5R3</accession>
<organism evidence="2 3">
    <name type="scientific">Actinidia rufa</name>
    <dbReference type="NCBI Taxonomy" id="165716"/>
    <lineage>
        <taxon>Eukaryota</taxon>
        <taxon>Viridiplantae</taxon>
        <taxon>Streptophyta</taxon>
        <taxon>Embryophyta</taxon>
        <taxon>Tracheophyta</taxon>
        <taxon>Spermatophyta</taxon>
        <taxon>Magnoliopsida</taxon>
        <taxon>eudicotyledons</taxon>
        <taxon>Gunneridae</taxon>
        <taxon>Pentapetalae</taxon>
        <taxon>asterids</taxon>
        <taxon>Ericales</taxon>
        <taxon>Actinidiaceae</taxon>
        <taxon>Actinidia</taxon>
    </lineage>
</organism>
<keyword evidence="3" id="KW-1185">Reference proteome</keyword>
<sequence length="108" mass="11954">MASSSSSSSSTFLFRNSCTYTFTYILILTFSAPAKHALGYCYTSIISFGDSLADTGNLLRLLENSSSDQPPPFSLPPYGKTYFHRPTGRFSDGRLVIDFIGKTQHYLC</sequence>
<comment type="caution">
    <text evidence="2">The sequence shown here is derived from an EMBL/GenBank/DDBJ whole genome shotgun (WGS) entry which is preliminary data.</text>
</comment>
<evidence type="ECO:0000313" key="3">
    <source>
        <dbReference type="Proteomes" id="UP000585474"/>
    </source>
</evidence>
<comment type="similarity">
    <text evidence="1">Belongs to the 'GDSL' lipolytic enzyme family.</text>
</comment>
<dbReference type="PANTHER" id="PTHR22835:SF683">
    <property type="entry name" value="OS05G0506800 PROTEIN"/>
    <property type="match status" value="1"/>
</dbReference>
<evidence type="ECO:0000313" key="2">
    <source>
        <dbReference type="EMBL" id="GFZ06135.1"/>
    </source>
</evidence>
<dbReference type="EMBL" id="BJWL01000018">
    <property type="protein sequence ID" value="GFZ06135.1"/>
    <property type="molecule type" value="Genomic_DNA"/>
</dbReference>
<evidence type="ECO:0000256" key="1">
    <source>
        <dbReference type="ARBA" id="ARBA00008668"/>
    </source>
</evidence>
<proteinExistence type="inferred from homology"/>
<dbReference type="PANTHER" id="PTHR22835">
    <property type="entry name" value="ZINC FINGER FYVE DOMAIN CONTAINING PROTEIN"/>
    <property type="match status" value="1"/>
</dbReference>
<gene>
    <name evidence="2" type="ORF">Acr_18g0003050</name>
</gene>
<dbReference type="Proteomes" id="UP000585474">
    <property type="component" value="Unassembled WGS sequence"/>
</dbReference>
<dbReference type="AlphaFoldDB" id="A0A7J0G5R3"/>
<dbReference type="GO" id="GO:0016787">
    <property type="term" value="F:hydrolase activity"/>
    <property type="evidence" value="ECO:0007669"/>
    <property type="project" value="UniProtKB-KW"/>
</dbReference>
<protein>
    <submittedName>
        <fullName evidence="2">GDSL-like Lipase/Acylhydrolase superfamily protein</fullName>
    </submittedName>
</protein>
<dbReference type="OrthoDB" id="1600564at2759"/>
<keyword evidence="2" id="KW-0378">Hydrolase</keyword>
<name>A0A7J0G5R3_9ERIC</name>
<reference evidence="2 3" key="1">
    <citation type="submission" date="2019-07" db="EMBL/GenBank/DDBJ databases">
        <title>De Novo Assembly of kiwifruit Actinidia rufa.</title>
        <authorList>
            <person name="Sugita-Konishi S."/>
            <person name="Sato K."/>
            <person name="Mori E."/>
            <person name="Abe Y."/>
            <person name="Kisaki G."/>
            <person name="Hamano K."/>
            <person name="Suezawa K."/>
            <person name="Otani M."/>
            <person name="Fukuda T."/>
            <person name="Manabe T."/>
            <person name="Gomi K."/>
            <person name="Tabuchi M."/>
            <person name="Akimitsu K."/>
            <person name="Kataoka I."/>
        </authorList>
    </citation>
    <scope>NUCLEOTIDE SEQUENCE [LARGE SCALE GENOMIC DNA]</scope>
    <source>
        <strain evidence="3">cv. Fuchu</strain>
    </source>
</reference>